<dbReference type="InterPro" id="IPR055713">
    <property type="entry name" value="DUF7289"/>
</dbReference>
<keyword evidence="1" id="KW-0472">Membrane</keyword>
<accession>A0A062V7L9</accession>
<evidence type="ECO:0000259" key="2">
    <source>
        <dbReference type="Pfam" id="PF23985"/>
    </source>
</evidence>
<dbReference type="Pfam" id="PF23960">
    <property type="entry name" value="DUF7289"/>
    <property type="match status" value="1"/>
</dbReference>
<keyword evidence="1" id="KW-1133">Transmembrane helix</keyword>
<dbReference type="OrthoDB" id="148042at2157"/>
<proteinExistence type="predicted"/>
<name>A0A062V7L9_9EURY</name>
<sequence>MKFLRSEKAASEVIGHVIILGLTITGVALIALIGVPSIFSLQDMANIRNAEQAFTVLDSRASIALLGESPMQVVDINLGGGTLAVKPNGTGRESYMIIGRENEGDTIIIPMGKMEYRLGDRIVAYEGGGVWSKYPSGGSVMLSPPEFHYNGRTLTLPAINIAGDAAIGGKGAAAVYLKKNGTKVIFPDPYQGTNRTNPINSSISGTIYVNVTSDFYDAWADYARSLLYTKVRTDENNRTASIELTVVPSGFGASTDITYPVSFRGLPDTGAPLDNFSFRIYNNNNFNNFNWDIRAKTGNRILIFYIKKNPPNRVELMVGYQDNDNIINPSDGETWGGANFYIQTDAKGSYIDVDLLDISRNLTYQNENVGSTNANLCQQPVSGTVRGIRTTADSWSNIYINTSNANKTQSIYNVTQHYIRKMAEGGDIFFFKCAPAVNNEQNQNNEPADDSSVLVDYNPVGAITFLYISDNKADVTAG</sequence>
<feature type="domain" description="DUF7308" evidence="2">
    <location>
        <begin position="269"/>
        <end position="429"/>
    </location>
</feature>
<dbReference type="EMBL" id="JMIY01000004">
    <property type="protein sequence ID" value="KCZ71769.1"/>
    <property type="molecule type" value="Genomic_DNA"/>
</dbReference>
<evidence type="ECO:0000313" key="3">
    <source>
        <dbReference type="EMBL" id="KCZ71769.1"/>
    </source>
</evidence>
<dbReference type="InterPro" id="IPR055732">
    <property type="entry name" value="DUF7308"/>
</dbReference>
<dbReference type="Pfam" id="PF23985">
    <property type="entry name" value="DUF7308"/>
    <property type="match status" value="1"/>
</dbReference>
<comment type="caution">
    <text evidence="3">The sequence shown here is derived from an EMBL/GenBank/DDBJ whole genome shotgun (WGS) entry which is preliminary data.</text>
</comment>
<gene>
    <name evidence="3" type="ORF">ANME2D_01824</name>
</gene>
<dbReference type="AlphaFoldDB" id="A0A062V7L9"/>
<protein>
    <recommendedName>
        <fullName evidence="2">DUF7308 domain-containing protein</fullName>
    </recommendedName>
</protein>
<evidence type="ECO:0000256" key="1">
    <source>
        <dbReference type="SAM" id="Phobius"/>
    </source>
</evidence>
<feature type="transmembrane region" description="Helical" evidence="1">
    <location>
        <begin position="12"/>
        <end position="39"/>
    </location>
</feature>
<dbReference type="RefSeq" id="WP_048090742.1">
    <property type="nucleotide sequence ID" value="NZ_JMIY01000004.1"/>
</dbReference>
<evidence type="ECO:0000313" key="4">
    <source>
        <dbReference type="Proteomes" id="UP000027153"/>
    </source>
</evidence>
<dbReference type="Proteomes" id="UP000027153">
    <property type="component" value="Unassembled WGS sequence"/>
</dbReference>
<organism evidence="3 4">
    <name type="scientific">Candidatus Methanoperedens nitratireducens</name>
    <dbReference type="NCBI Taxonomy" id="1392998"/>
    <lineage>
        <taxon>Archaea</taxon>
        <taxon>Methanobacteriati</taxon>
        <taxon>Methanobacteriota</taxon>
        <taxon>Stenosarchaea group</taxon>
        <taxon>Methanomicrobia</taxon>
        <taxon>Methanosarcinales</taxon>
        <taxon>ANME-2 cluster</taxon>
        <taxon>Candidatus Methanoperedentaceae</taxon>
        <taxon>Candidatus Methanoperedens</taxon>
    </lineage>
</organism>
<keyword evidence="1" id="KW-0812">Transmembrane</keyword>
<keyword evidence="4" id="KW-1185">Reference proteome</keyword>
<reference evidence="3 4" key="1">
    <citation type="journal article" date="2013" name="Nature">
        <title>Anaerobic oxidation of methane coupled to nitrate reduction in a novel archaeal lineage.</title>
        <authorList>
            <person name="Haroon M.F."/>
            <person name="Hu S."/>
            <person name="Shi Y."/>
            <person name="Imelfort M."/>
            <person name="Keller J."/>
            <person name="Hugenholtz P."/>
            <person name="Yuan Z."/>
            <person name="Tyson G.W."/>
        </authorList>
    </citation>
    <scope>NUCLEOTIDE SEQUENCE [LARGE SCALE GENOMIC DNA]</scope>
    <source>
        <strain evidence="3 4">ANME-2d</strain>
    </source>
</reference>